<keyword evidence="1" id="KW-0472">Membrane</keyword>
<keyword evidence="3" id="KW-1185">Reference proteome</keyword>
<accession>A0ABP0GGE1</accession>
<name>A0ABP0GGE1_CLALP</name>
<comment type="caution">
    <text evidence="2">The sequence shown here is derived from an EMBL/GenBank/DDBJ whole genome shotgun (WGS) entry which is preliminary data.</text>
</comment>
<reference evidence="2 3" key="1">
    <citation type="submission" date="2024-02" db="EMBL/GenBank/DDBJ databases">
        <authorList>
            <person name="Daric V."/>
            <person name="Darras S."/>
        </authorList>
    </citation>
    <scope>NUCLEOTIDE SEQUENCE [LARGE SCALE GENOMIC DNA]</scope>
</reference>
<organism evidence="2 3">
    <name type="scientific">Clavelina lepadiformis</name>
    <name type="common">Light-bulb sea squirt</name>
    <name type="synonym">Ascidia lepadiformis</name>
    <dbReference type="NCBI Taxonomy" id="159417"/>
    <lineage>
        <taxon>Eukaryota</taxon>
        <taxon>Metazoa</taxon>
        <taxon>Chordata</taxon>
        <taxon>Tunicata</taxon>
        <taxon>Ascidiacea</taxon>
        <taxon>Aplousobranchia</taxon>
        <taxon>Clavelinidae</taxon>
        <taxon>Clavelina</taxon>
    </lineage>
</organism>
<dbReference type="EMBL" id="CAWYQH010000119">
    <property type="protein sequence ID" value="CAK8690851.1"/>
    <property type="molecule type" value="Genomic_DNA"/>
</dbReference>
<evidence type="ECO:0000256" key="1">
    <source>
        <dbReference type="SAM" id="Phobius"/>
    </source>
</evidence>
<protein>
    <submittedName>
        <fullName evidence="2">Uncharacterized protein</fullName>
    </submittedName>
</protein>
<evidence type="ECO:0000313" key="2">
    <source>
        <dbReference type="EMBL" id="CAK8690851.1"/>
    </source>
</evidence>
<feature type="transmembrane region" description="Helical" evidence="1">
    <location>
        <begin position="74"/>
        <end position="97"/>
    </location>
</feature>
<keyword evidence="1" id="KW-0812">Transmembrane</keyword>
<keyword evidence="1" id="KW-1133">Transmembrane helix</keyword>
<dbReference type="Proteomes" id="UP001642483">
    <property type="component" value="Unassembled WGS sequence"/>
</dbReference>
<proteinExistence type="predicted"/>
<sequence length="99" mass="10708">MTSIGPSAPPPPSYDETFATGTGFYNTTYFSGDPVQTTQPGQYSNFYSTNPARPVTVITQQRSNNMATRQSTSAVKACVTTLIVAVFFIIIITIIFVTV</sequence>
<gene>
    <name evidence="2" type="ORF">CVLEPA_LOCUS23412</name>
</gene>
<evidence type="ECO:0000313" key="3">
    <source>
        <dbReference type="Proteomes" id="UP001642483"/>
    </source>
</evidence>